<dbReference type="InterPro" id="IPR045062">
    <property type="entry name" value="Cyt_c_biogenesis_CcsA/CcmC"/>
</dbReference>
<feature type="transmembrane region" description="Helical" evidence="6">
    <location>
        <begin position="291"/>
        <end position="312"/>
    </location>
</feature>
<feature type="domain" description="Cytochrome c assembly protein" evidence="7">
    <location>
        <begin position="131"/>
        <end position="316"/>
    </location>
</feature>
<evidence type="ECO:0000259" key="7">
    <source>
        <dbReference type="Pfam" id="PF01578"/>
    </source>
</evidence>
<feature type="transmembrane region" description="Helical" evidence="6">
    <location>
        <begin position="140"/>
        <end position="163"/>
    </location>
</feature>
<feature type="transmembrane region" description="Helical" evidence="6">
    <location>
        <begin position="13"/>
        <end position="35"/>
    </location>
</feature>
<accession>A0ABT8EV44</accession>
<evidence type="ECO:0000256" key="5">
    <source>
        <dbReference type="ARBA" id="ARBA00023136"/>
    </source>
</evidence>
<dbReference type="PANTHER" id="PTHR30071:SF1">
    <property type="entry name" value="CYTOCHROME B_B6 PROTEIN-RELATED"/>
    <property type="match status" value="1"/>
</dbReference>
<keyword evidence="9" id="KW-1185">Reference proteome</keyword>
<dbReference type="InterPro" id="IPR017562">
    <property type="entry name" value="Cyt_c_biogenesis_CcsA"/>
</dbReference>
<dbReference type="EMBL" id="JAUHJR010000004">
    <property type="protein sequence ID" value="MDN4161913.1"/>
    <property type="molecule type" value="Genomic_DNA"/>
</dbReference>
<dbReference type="InterPro" id="IPR002541">
    <property type="entry name" value="Cyt_c_assembly"/>
</dbReference>
<evidence type="ECO:0000256" key="1">
    <source>
        <dbReference type="ARBA" id="ARBA00004141"/>
    </source>
</evidence>
<reference evidence="8" key="1">
    <citation type="submission" date="2023-06" db="EMBL/GenBank/DDBJ databases">
        <title>Draft genome sequence of Nocardioides sp. SOB72.</title>
        <authorList>
            <person name="Zhang G."/>
        </authorList>
    </citation>
    <scope>NUCLEOTIDE SEQUENCE</scope>
    <source>
        <strain evidence="8">SOB72</strain>
    </source>
</reference>
<feature type="transmembrane region" description="Helical" evidence="6">
    <location>
        <begin position="82"/>
        <end position="104"/>
    </location>
</feature>
<evidence type="ECO:0000313" key="8">
    <source>
        <dbReference type="EMBL" id="MDN4161913.1"/>
    </source>
</evidence>
<dbReference type="Pfam" id="PF01578">
    <property type="entry name" value="Cytochrom_C_asm"/>
    <property type="match status" value="1"/>
</dbReference>
<gene>
    <name evidence="8" type="primary">ccsB</name>
    <name evidence="8" type="ORF">QWY29_11175</name>
</gene>
<evidence type="ECO:0000256" key="2">
    <source>
        <dbReference type="ARBA" id="ARBA00022692"/>
    </source>
</evidence>
<organism evidence="8 9">
    <name type="scientific">Nocardioides abyssi</name>
    <dbReference type="NCBI Taxonomy" id="3058370"/>
    <lineage>
        <taxon>Bacteria</taxon>
        <taxon>Bacillati</taxon>
        <taxon>Actinomycetota</taxon>
        <taxon>Actinomycetes</taxon>
        <taxon>Propionibacteriales</taxon>
        <taxon>Nocardioidaceae</taxon>
        <taxon>Nocardioides</taxon>
    </lineage>
</organism>
<feature type="transmembrane region" description="Helical" evidence="6">
    <location>
        <begin position="175"/>
        <end position="201"/>
    </location>
</feature>
<feature type="transmembrane region" description="Helical" evidence="6">
    <location>
        <begin position="265"/>
        <end position="284"/>
    </location>
</feature>
<name>A0ABT8EV44_9ACTN</name>
<evidence type="ECO:0000256" key="4">
    <source>
        <dbReference type="ARBA" id="ARBA00022989"/>
    </source>
</evidence>
<keyword evidence="2 6" id="KW-0812">Transmembrane</keyword>
<proteinExistence type="predicted"/>
<comment type="subcellular location">
    <subcellularLocation>
        <location evidence="1">Membrane</location>
        <topology evidence="1">Multi-pass membrane protein</topology>
    </subcellularLocation>
</comment>
<dbReference type="RefSeq" id="WP_300960866.1">
    <property type="nucleotide sequence ID" value="NZ_JAUHJR010000004.1"/>
</dbReference>
<keyword evidence="4 6" id="KW-1133">Transmembrane helix</keyword>
<dbReference type="PANTHER" id="PTHR30071">
    <property type="entry name" value="HEME EXPORTER PROTEIN C"/>
    <property type="match status" value="1"/>
</dbReference>
<dbReference type="Proteomes" id="UP001168537">
    <property type="component" value="Unassembled WGS sequence"/>
</dbReference>
<feature type="transmembrane region" description="Helical" evidence="6">
    <location>
        <begin position="116"/>
        <end position="133"/>
    </location>
</feature>
<protein>
    <submittedName>
        <fullName evidence="8">C-type cytochrome biogenesis protein CcsB</fullName>
    </submittedName>
</protein>
<keyword evidence="3" id="KW-0201">Cytochrome c-type biogenesis</keyword>
<comment type="caution">
    <text evidence="8">The sequence shown here is derived from an EMBL/GenBank/DDBJ whole genome shotgun (WGS) entry which is preliminary data.</text>
</comment>
<evidence type="ECO:0000256" key="3">
    <source>
        <dbReference type="ARBA" id="ARBA00022748"/>
    </source>
</evidence>
<dbReference type="NCBIfam" id="TIGR03144">
    <property type="entry name" value="cytochr_II_ccsB"/>
    <property type="match status" value="1"/>
</dbReference>
<evidence type="ECO:0000256" key="6">
    <source>
        <dbReference type="SAM" id="Phobius"/>
    </source>
</evidence>
<feature type="transmembrane region" description="Helical" evidence="6">
    <location>
        <begin position="231"/>
        <end position="250"/>
    </location>
</feature>
<evidence type="ECO:0000313" key="9">
    <source>
        <dbReference type="Proteomes" id="UP001168537"/>
    </source>
</evidence>
<keyword evidence="5 6" id="KW-0472">Membrane</keyword>
<sequence length="321" mass="33587">MTSAADLARLSDALVTIALAAFGIALVAFAVFGALARRQPAAEPAAAAAAAAQPTQQLAAQHNLDATAASGRSGRSGRVERAATVILAFATGVLIAAVVCRGLAAQRVPWGNMYEFGLTGSATAAVVLVGSVRRRAVGQLAAWVIALILILLGVSVTSLYTPVDDLVPVLNSRWLVVHVAAAIVAGALFCVGAVATVAHLVSDSSRRRRAPGAAGNDAGTSDTFADFAGTVHLVAFPIWTFAVIAGAVWAENAWGRYWGWDPKETWAFITWVFYAAHLHALSTAKWRRRSGYLALAGFAAFLFNFFGVNMWIPGLHSYAGV</sequence>